<keyword evidence="2" id="KW-1185">Reference proteome</keyword>
<accession>A0ABP8ITF2</accession>
<dbReference type="PROSITE" id="PS51257">
    <property type="entry name" value="PROKAR_LIPOPROTEIN"/>
    <property type="match status" value="1"/>
</dbReference>
<organism evidence="1 2">
    <name type="scientific">Hymenobacter koreensis</name>
    <dbReference type="NCBI Taxonomy" id="1084523"/>
    <lineage>
        <taxon>Bacteria</taxon>
        <taxon>Pseudomonadati</taxon>
        <taxon>Bacteroidota</taxon>
        <taxon>Cytophagia</taxon>
        <taxon>Cytophagales</taxon>
        <taxon>Hymenobacteraceae</taxon>
        <taxon>Hymenobacter</taxon>
    </lineage>
</organism>
<evidence type="ECO:0008006" key="3">
    <source>
        <dbReference type="Google" id="ProtNLM"/>
    </source>
</evidence>
<dbReference type="RefSeq" id="WP_345220394.1">
    <property type="nucleotide sequence ID" value="NZ_BAABHA010000001.1"/>
</dbReference>
<dbReference type="Proteomes" id="UP001500454">
    <property type="component" value="Unassembled WGS sequence"/>
</dbReference>
<sequence>MIPKFTTSWQRITLALSLGAMSFGLMGIGCCDCFDGDVSTFRLPINTDSLSGRGFRAAELRSAYLLAYATPNLLGQPDTFRQPLPQATSIISGQYLDIRNDYVYLEGLARNPAGELVKSYRLRVPVANRSFELTDLDVKVGGGGGRCGCKHTKRKELTLDGQRVDAEKSPMPMLNR</sequence>
<proteinExistence type="predicted"/>
<dbReference type="EMBL" id="BAABHA010000001">
    <property type="protein sequence ID" value="GAA4372046.1"/>
    <property type="molecule type" value="Genomic_DNA"/>
</dbReference>
<reference evidence="2" key="1">
    <citation type="journal article" date="2019" name="Int. J. Syst. Evol. Microbiol.">
        <title>The Global Catalogue of Microorganisms (GCM) 10K type strain sequencing project: providing services to taxonomists for standard genome sequencing and annotation.</title>
        <authorList>
            <consortium name="The Broad Institute Genomics Platform"/>
            <consortium name="The Broad Institute Genome Sequencing Center for Infectious Disease"/>
            <person name="Wu L."/>
            <person name="Ma J."/>
        </authorList>
    </citation>
    <scope>NUCLEOTIDE SEQUENCE [LARGE SCALE GENOMIC DNA]</scope>
    <source>
        <strain evidence="2">JCM 17924</strain>
    </source>
</reference>
<comment type="caution">
    <text evidence="1">The sequence shown here is derived from an EMBL/GenBank/DDBJ whole genome shotgun (WGS) entry which is preliminary data.</text>
</comment>
<gene>
    <name evidence="1" type="ORF">GCM10023186_01110</name>
</gene>
<evidence type="ECO:0000313" key="2">
    <source>
        <dbReference type="Proteomes" id="UP001500454"/>
    </source>
</evidence>
<protein>
    <recommendedName>
        <fullName evidence="3">Lipoprotein</fullName>
    </recommendedName>
</protein>
<name>A0ABP8ITF2_9BACT</name>
<evidence type="ECO:0000313" key="1">
    <source>
        <dbReference type="EMBL" id="GAA4372046.1"/>
    </source>
</evidence>